<protein>
    <submittedName>
        <fullName evidence="2">Uncharacterized protein</fullName>
    </submittedName>
</protein>
<feature type="transmembrane region" description="Helical" evidence="1">
    <location>
        <begin position="93"/>
        <end position="121"/>
    </location>
</feature>
<organism evidence="2 3">
    <name type="scientific">Streptomyces stelliscabiei</name>
    <dbReference type="NCBI Taxonomy" id="146820"/>
    <lineage>
        <taxon>Bacteria</taxon>
        <taxon>Bacillati</taxon>
        <taxon>Actinomycetota</taxon>
        <taxon>Actinomycetes</taxon>
        <taxon>Kitasatosporales</taxon>
        <taxon>Streptomycetaceae</taxon>
        <taxon>Streptomyces</taxon>
    </lineage>
</organism>
<feature type="transmembrane region" description="Helical" evidence="1">
    <location>
        <begin position="133"/>
        <end position="151"/>
    </location>
</feature>
<sequence>MTDCAVLVAAGAVGITVFIFAARPPLRRLYARRLVSPLAVLAVLALEMGMFCLMLQAVRGNALSPDGLNTWLSEADDPEAGTGTVILGPALGLLALVAPVACFVLMLVSAVAIPVTTYTALNSCFRVGDVHEMLPGLLSPLLVWSLFFISLSDGPDVSAPPEVLYSFLLGGPLSVTALSVWEIRRLRTKYGMNLRAALAR</sequence>
<dbReference type="OrthoDB" id="4217684at2"/>
<feature type="transmembrane region" description="Helical" evidence="1">
    <location>
        <begin position="34"/>
        <end position="58"/>
    </location>
</feature>
<dbReference type="GeneID" id="86829530"/>
<keyword evidence="1" id="KW-0812">Transmembrane</keyword>
<evidence type="ECO:0000313" key="3">
    <source>
        <dbReference type="Proteomes" id="UP000629287"/>
    </source>
</evidence>
<dbReference type="EMBL" id="JADBGF010000001">
    <property type="protein sequence ID" value="MBE1598842.1"/>
    <property type="molecule type" value="Genomic_DNA"/>
</dbReference>
<comment type="caution">
    <text evidence="2">The sequence shown here is derived from an EMBL/GenBank/DDBJ whole genome shotgun (WGS) entry which is preliminary data.</text>
</comment>
<keyword evidence="1" id="KW-1133">Transmembrane helix</keyword>
<dbReference type="RefSeq" id="WP_050398807.1">
    <property type="nucleotide sequence ID" value="NZ_JADBGF010000001.1"/>
</dbReference>
<name>A0A8I0P7A8_9ACTN</name>
<dbReference type="AlphaFoldDB" id="A0A8I0P7A8"/>
<reference evidence="2 3" key="1">
    <citation type="submission" date="2020-10" db="EMBL/GenBank/DDBJ databases">
        <title>Sequencing the genomes of 1000 actinobacteria strains.</title>
        <authorList>
            <person name="Klenk H.-P."/>
        </authorList>
    </citation>
    <scope>NUCLEOTIDE SEQUENCE [LARGE SCALE GENOMIC DNA]</scope>
    <source>
        <strain evidence="2 3">DSM 41803</strain>
    </source>
</reference>
<evidence type="ECO:0000313" key="2">
    <source>
        <dbReference type="EMBL" id="MBE1598842.1"/>
    </source>
</evidence>
<evidence type="ECO:0000256" key="1">
    <source>
        <dbReference type="SAM" id="Phobius"/>
    </source>
</evidence>
<accession>A0A8I0P7A8</accession>
<keyword evidence="3" id="KW-1185">Reference proteome</keyword>
<keyword evidence="1" id="KW-0472">Membrane</keyword>
<feature type="transmembrane region" description="Helical" evidence="1">
    <location>
        <begin position="6"/>
        <end position="22"/>
    </location>
</feature>
<gene>
    <name evidence="2" type="ORF">H4687_004971</name>
</gene>
<proteinExistence type="predicted"/>
<feature type="transmembrane region" description="Helical" evidence="1">
    <location>
        <begin position="163"/>
        <end position="183"/>
    </location>
</feature>
<dbReference type="Proteomes" id="UP000629287">
    <property type="component" value="Unassembled WGS sequence"/>
</dbReference>